<dbReference type="GO" id="GO:0005886">
    <property type="term" value="C:plasma membrane"/>
    <property type="evidence" value="ECO:0007669"/>
    <property type="project" value="UniProtKB-SubCell"/>
</dbReference>
<feature type="transmembrane region" description="Helical" evidence="7">
    <location>
        <begin position="186"/>
        <end position="207"/>
    </location>
</feature>
<accession>A0A081BU89</accession>
<dbReference type="PANTHER" id="PTHR33508">
    <property type="entry name" value="UPF0056 MEMBRANE PROTEIN YHCE"/>
    <property type="match status" value="1"/>
</dbReference>
<dbReference type="NCBIfam" id="NF008228">
    <property type="entry name" value="PRK10995.1"/>
    <property type="match status" value="1"/>
</dbReference>
<evidence type="ECO:0000256" key="4">
    <source>
        <dbReference type="ARBA" id="ARBA00022692"/>
    </source>
</evidence>
<dbReference type="Proteomes" id="UP000030661">
    <property type="component" value="Unassembled WGS sequence"/>
</dbReference>
<feature type="transmembrane region" description="Helical" evidence="7">
    <location>
        <begin position="45"/>
        <end position="63"/>
    </location>
</feature>
<keyword evidence="4 7" id="KW-0812">Transmembrane</keyword>
<keyword evidence="9" id="KW-1185">Reference proteome</keyword>
<comment type="subcellular location">
    <subcellularLocation>
        <location evidence="1 7">Cell membrane</location>
        <topology evidence="1 7">Multi-pass membrane protein</topology>
    </subcellularLocation>
</comment>
<feature type="transmembrane region" description="Helical" evidence="7">
    <location>
        <begin position="6"/>
        <end position="33"/>
    </location>
</feature>
<evidence type="ECO:0000256" key="6">
    <source>
        <dbReference type="ARBA" id="ARBA00023136"/>
    </source>
</evidence>
<evidence type="ECO:0000256" key="7">
    <source>
        <dbReference type="RuleBase" id="RU362048"/>
    </source>
</evidence>
<gene>
    <name evidence="8" type="ORF">U27_02855</name>
</gene>
<comment type="similarity">
    <text evidence="2 7">Belongs to the UPF0056 (MarC) family.</text>
</comment>
<evidence type="ECO:0000256" key="2">
    <source>
        <dbReference type="ARBA" id="ARBA00009784"/>
    </source>
</evidence>
<name>A0A081BU89_VECG1</name>
<dbReference type="PANTHER" id="PTHR33508:SF1">
    <property type="entry name" value="UPF0056 MEMBRANE PROTEIN YHCE"/>
    <property type="match status" value="1"/>
</dbReference>
<sequence>MLFAWAQIILSALIALFPIVDPIGAIPMFVVITEGDSEPRLRQQLKKACVYVFILLSLFLIGGNTIMRFFGISIPGIRIAGGLILFQMARDMLQAQPKYKQTQEEQTESVNKPDVSFTPLAMPLLSGPGAIAVTLGLTSLVHHWYDYAAILIAIAIVTLSTWLILHASAKISTFLGVTGMNIVERMMGFLLLCMSVQFIITGVINVINELISIQ</sequence>
<evidence type="ECO:0000256" key="5">
    <source>
        <dbReference type="ARBA" id="ARBA00022989"/>
    </source>
</evidence>
<evidence type="ECO:0000256" key="1">
    <source>
        <dbReference type="ARBA" id="ARBA00004651"/>
    </source>
</evidence>
<dbReference type="AlphaFoldDB" id="A0A081BU89"/>
<evidence type="ECO:0000313" key="8">
    <source>
        <dbReference type="EMBL" id="GAK55894.1"/>
    </source>
</evidence>
<protein>
    <recommendedName>
        <fullName evidence="7">UPF0056 membrane protein</fullName>
    </recommendedName>
</protein>
<feature type="transmembrane region" description="Helical" evidence="7">
    <location>
        <begin position="147"/>
        <end position="165"/>
    </location>
</feature>
<keyword evidence="3" id="KW-1003">Cell membrane</keyword>
<dbReference type="eggNOG" id="COG2095">
    <property type="taxonomic scope" value="Bacteria"/>
</dbReference>
<organism evidence="8">
    <name type="scientific">Vecturithrix granuli</name>
    <dbReference type="NCBI Taxonomy" id="1499967"/>
    <lineage>
        <taxon>Bacteria</taxon>
        <taxon>Candidatus Moduliflexota</taxon>
        <taxon>Candidatus Vecturitrichia</taxon>
        <taxon>Candidatus Vecturitrichales</taxon>
        <taxon>Candidatus Vecturitrichaceae</taxon>
        <taxon>Candidatus Vecturithrix</taxon>
    </lineage>
</organism>
<dbReference type="HOGENOM" id="CLU_079909_0_0_0"/>
<dbReference type="NCBIfam" id="TIGR00427">
    <property type="entry name" value="NAAT family transporter"/>
    <property type="match status" value="1"/>
</dbReference>
<feature type="transmembrane region" description="Helical" evidence="7">
    <location>
        <begin position="120"/>
        <end position="141"/>
    </location>
</feature>
<keyword evidence="6 7" id="KW-0472">Membrane</keyword>
<comment type="caution">
    <text evidence="7">Lacks conserved residue(s) required for the propagation of feature annotation.</text>
</comment>
<evidence type="ECO:0000313" key="9">
    <source>
        <dbReference type="Proteomes" id="UP000030661"/>
    </source>
</evidence>
<reference evidence="8" key="1">
    <citation type="journal article" date="2015" name="PeerJ">
        <title>First genomic representation of candidate bacterial phylum KSB3 points to enhanced environmental sensing as a trigger of wastewater bulking.</title>
        <authorList>
            <person name="Sekiguchi Y."/>
            <person name="Ohashi A."/>
            <person name="Parks D.H."/>
            <person name="Yamauchi T."/>
            <person name="Tyson G.W."/>
            <person name="Hugenholtz P."/>
        </authorList>
    </citation>
    <scope>NUCLEOTIDE SEQUENCE [LARGE SCALE GENOMIC DNA]</scope>
</reference>
<dbReference type="STRING" id="1499967.U27_02855"/>
<proteinExistence type="inferred from homology"/>
<dbReference type="InterPro" id="IPR002771">
    <property type="entry name" value="Multi_antbiot-R_MarC"/>
</dbReference>
<keyword evidence="5 7" id="KW-1133">Transmembrane helix</keyword>
<evidence type="ECO:0000256" key="3">
    <source>
        <dbReference type="ARBA" id="ARBA00022475"/>
    </source>
</evidence>
<dbReference type="EMBL" id="DF820464">
    <property type="protein sequence ID" value="GAK55894.1"/>
    <property type="molecule type" value="Genomic_DNA"/>
</dbReference>
<dbReference type="Pfam" id="PF01914">
    <property type="entry name" value="MarC"/>
    <property type="match status" value="1"/>
</dbReference>